<dbReference type="AlphaFoldDB" id="A0A2C6Z6D9"/>
<evidence type="ECO:0000313" key="1">
    <source>
        <dbReference type="EMBL" id="PHK94061.1"/>
    </source>
</evidence>
<keyword evidence="2" id="KW-1185">Reference proteome</keyword>
<organism evidence="1 2">
    <name type="scientific">Teichococcus rhizosphaerae</name>
    <dbReference type="NCBI Taxonomy" id="1335062"/>
    <lineage>
        <taxon>Bacteria</taxon>
        <taxon>Pseudomonadati</taxon>
        <taxon>Pseudomonadota</taxon>
        <taxon>Alphaproteobacteria</taxon>
        <taxon>Acetobacterales</taxon>
        <taxon>Roseomonadaceae</taxon>
        <taxon>Roseomonas</taxon>
    </lineage>
</organism>
<comment type="caution">
    <text evidence="1">The sequence shown here is derived from an EMBL/GenBank/DDBJ whole genome shotgun (WGS) entry which is preliminary data.</text>
</comment>
<dbReference type="Proteomes" id="UP000223527">
    <property type="component" value="Unassembled WGS sequence"/>
</dbReference>
<sequence length="162" mass="17186">MAKDSPSAAEALLRAVQDYEACAVRLAEARNEPPALIIHFAQELNAASAECAARKAEAMRPENRGTLGAVEQLYMAAIDKANRLVDEANPVVEAALRELAESGEEGGAIVFSLRGRGEDGEREVEAEVMGDGDVVPSLTTGGGGSGHRFVAVWQWATRKPRA</sequence>
<evidence type="ECO:0000313" key="2">
    <source>
        <dbReference type="Proteomes" id="UP000223527"/>
    </source>
</evidence>
<accession>A0A2C6Z6D9</accession>
<reference evidence="1 2" key="1">
    <citation type="submission" date="2017-10" db="EMBL/GenBank/DDBJ databases">
        <authorList>
            <person name="Banno H."/>
            <person name="Chua N.-H."/>
        </authorList>
    </citation>
    <scope>NUCLEOTIDE SEQUENCE [LARGE SCALE GENOMIC DNA]</scope>
    <source>
        <strain evidence="1 2">YW11</strain>
    </source>
</reference>
<proteinExistence type="predicted"/>
<dbReference type="RefSeq" id="WP_099096336.1">
    <property type="nucleotide sequence ID" value="NZ_PDNU01000031.1"/>
</dbReference>
<name>A0A2C6Z6D9_9PROT</name>
<protein>
    <submittedName>
        <fullName evidence="1">Uncharacterized protein</fullName>
    </submittedName>
</protein>
<dbReference type="EMBL" id="PDNU01000031">
    <property type="protein sequence ID" value="PHK94061.1"/>
    <property type="molecule type" value="Genomic_DNA"/>
</dbReference>
<gene>
    <name evidence="1" type="ORF">CR162_14925</name>
</gene>